<comment type="caution">
    <text evidence="3">The sequence shown here is derived from an EMBL/GenBank/DDBJ whole genome shotgun (WGS) entry which is preliminary data.</text>
</comment>
<keyword evidence="3" id="KW-0966">Cell projection</keyword>
<feature type="compositionally biased region" description="Basic and acidic residues" evidence="1">
    <location>
        <begin position="509"/>
        <end position="518"/>
    </location>
</feature>
<feature type="region of interest" description="Disordered" evidence="1">
    <location>
        <begin position="840"/>
        <end position="1052"/>
    </location>
</feature>
<feature type="region of interest" description="Disordered" evidence="1">
    <location>
        <begin position="127"/>
        <end position="191"/>
    </location>
</feature>
<feature type="compositionally biased region" description="Low complexity" evidence="1">
    <location>
        <begin position="734"/>
        <end position="796"/>
    </location>
</feature>
<feature type="compositionally biased region" description="Low complexity" evidence="1">
    <location>
        <begin position="437"/>
        <end position="450"/>
    </location>
</feature>
<evidence type="ECO:0000256" key="1">
    <source>
        <dbReference type="SAM" id="MobiDB-lite"/>
    </source>
</evidence>
<keyword evidence="3" id="KW-0969">Cilium</keyword>
<reference evidence="3 4" key="1">
    <citation type="submission" date="2018-03" db="EMBL/GenBank/DDBJ databases">
        <title>Genomic Encyclopedia of Archaeal and Bacterial Type Strains, Phase II (KMG-II): from individual species to whole genera.</title>
        <authorList>
            <person name="Goeker M."/>
        </authorList>
    </citation>
    <scope>NUCLEOTIDE SEQUENCE [LARGE SCALE GENOMIC DNA]</scope>
    <source>
        <strain evidence="3 4">DSM 45312</strain>
    </source>
</reference>
<evidence type="ECO:0000313" key="4">
    <source>
        <dbReference type="Proteomes" id="UP000240542"/>
    </source>
</evidence>
<dbReference type="GO" id="GO:0005829">
    <property type="term" value="C:cytosol"/>
    <property type="evidence" value="ECO:0007669"/>
    <property type="project" value="TreeGrafter"/>
</dbReference>
<dbReference type="PANTHER" id="PTHR43384">
    <property type="entry name" value="SEPTUM SITE-DETERMINING PROTEIN MIND HOMOLOG, CHLOROPLASTIC-RELATED"/>
    <property type="match status" value="1"/>
</dbReference>
<protein>
    <submittedName>
        <fullName evidence="3">MinD-like ATPase involved in chromosome partitioning or flagellar assembly</fullName>
    </submittedName>
</protein>
<keyword evidence="4" id="KW-1185">Reference proteome</keyword>
<proteinExistence type="predicted"/>
<name>A0A2P8DJC0_9ACTN</name>
<feature type="transmembrane region" description="Helical" evidence="2">
    <location>
        <begin position="58"/>
        <end position="78"/>
    </location>
</feature>
<dbReference type="Gene3D" id="3.40.50.300">
    <property type="entry name" value="P-loop containing nucleotide triphosphate hydrolases"/>
    <property type="match status" value="1"/>
</dbReference>
<accession>A0A2P8DJC0</accession>
<keyword evidence="2" id="KW-1133">Transmembrane helix</keyword>
<feature type="compositionally biased region" description="Low complexity" evidence="1">
    <location>
        <begin position="852"/>
        <end position="884"/>
    </location>
</feature>
<feature type="compositionally biased region" description="Basic and acidic residues" evidence="1">
    <location>
        <begin position="386"/>
        <end position="405"/>
    </location>
</feature>
<feature type="compositionally biased region" description="Basic and acidic residues" evidence="1">
    <location>
        <begin position="343"/>
        <end position="353"/>
    </location>
</feature>
<dbReference type="InterPro" id="IPR050625">
    <property type="entry name" value="ParA/MinD_ATPase"/>
</dbReference>
<dbReference type="InterPro" id="IPR027417">
    <property type="entry name" value="P-loop_NTPase"/>
</dbReference>
<keyword evidence="2" id="KW-0812">Transmembrane</keyword>
<feature type="compositionally biased region" description="Basic and acidic residues" evidence="1">
    <location>
        <begin position="582"/>
        <end position="605"/>
    </location>
</feature>
<dbReference type="RefSeq" id="WP_106583204.1">
    <property type="nucleotide sequence ID" value="NZ_PYGA01000008.1"/>
</dbReference>
<feature type="compositionally biased region" description="Basic and acidic residues" evidence="1">
    <location>
        <begin position="526"/>
        <end position="536"/>
    </location>
</feature>
<feature type="transmembrane region" description="Helical" evidence="2">
    <location>
        <begin position="26"/>
        <end position="46"/>
    </location>
</feature>
<dbReference type="PANTHER" id="PTHR43384:SF14">
    <property type="entry name" value="ESX-1 SECRETION-ASSOCIATED PROTEIN ESPI"/>
    <property type="match status" value="1"/>
</dbReference>
<dbReference type="EMBL" id="PYGA01000008">
    <property type="protein sequence ID" value="PSK97294.1"/>
    <property type="molecule type" value="Genomic_DNA"/>
</dbReference>
<feature type="compositionally biased region" description="Basic and acidic residues" evidence="1">
    <location>
        <begin position="554"/>
        <end position="570"/>
    </location>
</feature>
<dbReference type="GO" id="GO:0016887">
    <property type="term" value="F:ATP hydrolysis activity"/>
    <property type="evidence" value="ECO:0007669"/>
    <property type="project" value="TreeGrafter"/>
</dbReference>
<keyword evidence="3" id="KW-0282">Flagellum</keyword>
<feature type="region of interest" description="Disordered" evidence="1">
    <location>
        <begin position="204"/>
        <end position="812"/>
    </location>
</feature>
<dbReference type="Proteomes" id="UP000240542">
    <property type="component" value="Unassembled WGS sequence"/>
</dbReference>
<feature type="compositionally biased region" description="Low complexity" evidence="1">
    <location>
        <begin position="127"/>
        <end position="142"/>
    </location>
</feature>
<feature type="compositionally biased region" description="Basic and acidic residues" evidence="1">
    <location>
        <begin position="221"/>
        <end position="236"/>
    </location>
</feature>
<dbReference type="GO" id="GO:0009898">
    <property type="term" value="C:cytoplasmic side of plasma membrane"/>
    <property type="evidence" value="ECO:0007669"/>
    <property type="project" value="TreeGrafter"/>
</dbReference>
<evidence type="ECO:0000256" key="2">
    <source>
        <dbReference type="SAM" id="Phobius"/>
    </source>
</evidence>
<feature type="compositionally biased region" description="Basic and acidic residues" evidence="1">
    <location>
        <begin position="180"/>
        <end position="189"/>
    </location>
</feature>
<feature type="compositionally biased region" description="Low complexity" evidence="1">
    <location>
        <begin position="896"/>
        <end position="907"/>
    </location>
</feature>
<feature type="compositionally biased region" description="Low complexity" evidence="1">
    <location>
        <begin position="493"/>
        <end position="507"/>
    </location>
</feature>
<organism evidence="3 4">
    <name type="scientific">Murinocardiopsis flavida</name>
    <dbReference type="NCBI Taxonomy" id="645275"/>
    <lineage>
        <taxon>Bacteria</taxon>
        <taxon>Bacillati</taxon>
        <taxon>Actinomycetota</taxon>
        <taxon>Actinomycetes</taxon>
        <taxon>Streptosporangiales</taxon>
        <taxon>Nocardiopsidaceae</taxon>
        <taxon>Murinocardiopsis</taxon>
    </lineage>
</organism>
<dbReference type="GO" id="GO:0051782">
    <property type="term" value="P:negative regulation of cell division"/>
    <property type="evidence" value="ECO:0007669"/>
    <property type="project" value="TreeGrafter"/>
</dbReference>
<dbReference type="SUPFAM" id="SSF52540">
    <property type="entry name" value="P-loop containing nucleoside triphosphate hydrolases"/>
    <property type="match status" value="1"/>
</dbReference>
<evidence type="ECO:0000313" key="3">
    <source>
        <dbReference type="EMBL" id="PSK97294.1"/>
    </source>
</evidence>
<sequence>MDLPTYTKIWRIEKRLYKLYDFRLPMPLPLVTFSVWLGVTVVWMLLMSLLGVPFATPWHVLWIVPPMVIAFFATRPVVEGKRLTELVFSQGRYLAEARVYTRLTPEREPRVILVGVRVWHRDPAAGPLPLTATAQKQQSRAAKAADRERKRALRPAKARTALASPPSAPEPAPTRSAPARSERDTDRPGLRAAPRAALNYLGFGLPKTAKQSTPASGTPAAERRELGTAKRREHAPSRLSWGPEREHARGGNGAEAGAARGTETAEDADTGSGEWLTSLRTSSGETPWPLASKHSHEHSHEHAAAAPPAVESKAARRRAEEIMAAPDPEAAGWRVGERAPTAEQERVEHRRALEQAADTGAPEAAREAAPDPGAAEGSKRLRGRSQGREVARRLEHEREAVRHEAPPPPAKAQGRGAPATEGDPHARSAAPRRRPHAAPWNLPAAGPAAAQSGAVDTGADEAVAARPAGGSGHDDPEITAASFAAESLAYVDGPAAAEPTEPAGAAESKGTEEPKGAEEAAEGAAEEAKEPERAGEPAETARAGDAEGPEGIGESERAEESKGGEPKGAEGAEGAAPAVPTAEHHPDDAKPALELDHGTGEHESFSDSGGPDSPVVRRPTLAEIEAAEQAAFAARRPRAARPGQPGVEEPASDAAAAGAVAAASAHEAAAVPNAAEVPGDRGDGPAAPQEAAESRTVPTADAPVRPAADDSETAADSEAAPPVPAAAEGEDALGDAATTEPEQAAAEPTEATAETGTEPSAESGTDTGGDLLAAPAADPDGAADAAQALDAEAADPGAEDADESAASGPAAPEVAAPIAPAASTAAAPIVPAVPAVAAPIAPAVPAPPDPVVPAAATEQPDAAGAADGTSDDAPAAPAAAADVDTQPHPAPTGPPRSNRLSRSMRSNGPATPGEPAKAKRAPTHAERPGGAPAPKRDTAPPSRPVRRTRPVEVEAGDDSVFTRVAQNARRLGQLFTPAGGVPAPKDDTEKPAPAAKPDLQLDHGTGEHDALTATPERRPDRPARAATPAPARPVPEPADEPAAPPDSGATRGWRRLARVVTGGNASAAAKTDVPEADIRRLRTEFTGTRRIIVLGCTGGAGQSMTALMLGHTLAAHRDQRVVAVDVNPGGAGLSRRIRTETTETLTSLFANAERIQGYAGMRGYTSQSPSGLEVVTTLDDPYVQTLDDRDYVGLAQLLERHYEITLLDPAAPGVARALPIADALVLVAPANADAARAVAMTFEWLDGHGYANLRAKSVVVVNGVSRRSLADVDAAEQVARGRCRAIARVPWDDHLASARAVIDVSALRPTTRRAHAALGGVLAGGFAAGPTPGTRVTSEARR</sequence>
<feature type="compositionally biased region" description="Pro residues" evidence="1">
    <location>
        <begin position="842"/>
        <end position="851"/>
    </location>
</feature>
<dbReference type="OrthoDB" id="3204399at2"/>
<feature type="compositionally biased region" description="Low complexity" evidence="1">
    <location>
        <begin position="622"/>
        <end position="634"/>
    </location>
</feature>
<keyword evidence="2" id="KW-0472">Membrane</keyword>
<dbReference type="InterPro" id="IPR025608">
    <property type="entry name" value="TcpE"/>
</dbReference>
<feature type="compositionally biased region" description="Basic and acidic residues" evidence="1">
    <location>
        <begin position="999"/>
        <end position="1023"/>
    </location>
</feature>
<dbReference type="GO" id="GO:0005524">
    <property type="term" value="F:ATP binding"/>
    <property type="evidence" value="ECO:0007669"/>
    <property type="project" value="TreeGrafter"/>
</dbReference>
<gene>
    <name evidence="3" type="ORF">CLV63_10812</name>
</gene>
<dbReference type="Pfam" id="PF12648">
    <property type="entry name" value="TcpE"/>
    <property type="match status" value="1"/>
</dbReference>
<feature type="compositionally biased region" description="Low complexity" evidence="1">
    <location>
        <begin position="646"/>
        <end position="677"/>
    </location>
</feature>